<reference evidence="1" key="1">
    <citation type="submission" date="2020-09" db="EMBL/GenBank/DDBJ databases">
        <authorList>
            <person name="Kim M.K."/>
        </authorList>
    </citation>
    <scope>NUCLEOTIDE SEQUENCE</scope>
    <source>
        <strain evidence="1">BT704</strain>
    </source>
</reference>
<organism evidence="1 2">
    <name type="scientific">Spirosoma validum</name>
    <dbReference type="NCBI Taxonomy" id="2771355"/>
    <lineage>
        <taxon>Bacteria</taxon>
        <taxon>Pseudomonadati</taxon>
        <taxon>Bacteroidota</taxon>
        <taxon>Cytophagia</taxon>
        <taxon>Cytophagales</taxon>
        <taxon>Cytophagaceae</taxon>
        <taxon>Spirosoma</taxon>
    </lineage>
</organism>
<evidence type="ECO:0000313" key="1">
    <source>
        <dbReference type="EMBL" id="MBD2752534.1"/>
    </source>
</evidence>
<dbReference type="InterPro" id="IPR012334">
    <property type="entry name" value="Pectin_lyas_fold"/>
</dbReference>
<dbReference type="PANTHER" id="PTHR11319:SF35">
    <property type="entry name" value="OUTER MEMBRANE PROTEIN PMPC-RELATED"/>
    <property type="match status" value="1"/>
</dbReference>
<dbReference type="SUPFAM" id="SSF51126">
    <property type="entry name" value="Pectin lyase-like"/>
    <property type="match status" value="2"/>
</dbReference>
<accession>A0A927AZB2</accession>
<evidence type="ECO:0000313" key="2">
    <source>
        <dbReference type="Proteomes" id="UP000653797"/>
    </source>
</evidence>
<dbReference type="InterPro" id="IPR011050">
    <property type="entry name" value="Pectin_lyase_fold/virulence"/>
</dbReference>
<proteinExistence type="predicted"/>
<dbReference type="AlphaFoldDB" id="A0A927AZB2"/>
<dbReference type="Proteomes" id="UP000653797">
    <property type="component" value="Unassembled WGS sequence"/>
</dbReference>
<dbReference type="InterPro" id="IPR059226">
    <property type="entry name" value="Choice_anch_Q_dom"/>
</dbReference>
<name>A0A927AZB2_9BACT</name>
<comment type="caution">
    <text evidence="1">The sequence shown here is derived from an EMBL/GenBank/DDBJ whole genome shotgun (WGS) entry which is preliminary data.</text>
</comment>
<sequence length="601" mass="61970">MSATGGEVWVAAGTYKPTSGNNRAISFSMRNNVTIYGGFPADGTGTLANRQPASYTTILSGNVGNVNTAGDNSYHIINNPASLSLTSTAVLDGFVITGGNANGGNNDSNGAGIYNDGSNGIICSPTIRNCSFLNNRAGGGGAGILNIANGGISTPTITDCSFTSNTAVGGAGGIHNRAWNGGTSNPALTNCSFIDNTNSTGAVCNDGSNYSGPLGVCNPILTNCNFANNYTRGLGGGMCNFYSNPQLINCNFTRNFVSLGGMGGGIYNEYSSPFLVNCGFMENTALQSGGGLYSYGVDSKPILANCTFQGNAGAFYTGGGICNEGGSQLQLINCTLISNRSEDGTGWGIYNNSAVQLTNCVLWNNGGEKTFAGPTPPTVSYSLLQPDVYEYTYTDGSNNLVTSTSPFVSNTDLQLKAGSPAINAGSNLAYTAVNGPATDLAGNTRIQYGLIDMGAYESAFSHDLTPITYVSPSTQYGTSGFSVVIDAVELNSVASRGAFTVRITKDAKAVLSFSPDVTLIGGKTVQNSVWTFSSADPNYYVLRTTQSVAASDRLSVGLTGTLNPGATGGILAVSSTLLSEGVVETKLTNNVDADKVEYFQQ</sequence>
<gene>
    <name evidence="1" type="ORF">IC230_06525</name>
</gene>
<dbReference type="EMBL" id="JACXAA010000002">
    <property type="protein sequence ID" value="MBD2752534.1"/>
    <property type="molecule type" value="Genomic_DNA"/>
</dbReference>
<evidence type="ECO:0008006" key="3">
    <source>
        <dbReference type="Google" id="ProtNLM"/>
    </source>
</evidence>
<dbReference type="PANTHER" id="PTHR11319">
    <property type="entry name" value="G PROTEIN-COUPLED RECEPTOR-RELATED"/>
    <property type="match status" value="1"/>
</dbReference>
<dbReference type="RefSeq" id="WP_191038169.1">
    <property type="nucleotide sequence ID" value="NZ_JACXAA010000002.1"/>
</dbReference>
<dbReference type="NCBIfam" id="NF041518">
    <property type="entry name" value="choice_anch_Q"/>
    <property type="match status" value="1"/>
</dbReference>
<keyword evidence="2" id="KW-1185">Reference proteome</keyword>
<dbReference type="Gene3D" id="2.160.20.10">
    <property type="entry name" value="Single-stranded right-handed beta-helix, Pectin lyase-like"/>
    <property type="match status" value="1"/>
</dbReference>
<protein>
    <recommendedName>
        <fullName evidence="3">Right-handed parallel beta-helix repeat-containing protein</fullName>
    </recommendedName>
</protein>